<dbReference type="PROSITE" id="PS51722">
    <property type="entry name" value="G_TR_2"/>
    <property type="match status" value="1"/>
</dbReference>
<dbReference type="SMART" id="SM00889">
    <property type="entry name" value="EFG_IV"/>
    <property type="match status" value="1"/>
</dbReference>
<dbReference type="SUPFAM" id="SSF50447">
    <property type="entry name" value="Translation proteins"/>
    <property type="match status" value="1"/>
</dbReference>
<dbReference type="InterPro" id="IPR000795">
    <property type="entry name" value="T_Tr_GTP-bd_dom"/>
</dbReference>
<keyword evidence="6" id="KW-1185">Reference proteome</keyword>
<dbReference type="InterPro" id="IPR053905">
    <property type="entry name" value="EF-G-like_DII"/>
</dbReference>
<dbReference type="InterPro" id="IPR005517">
    <property type="entry name" value="Transl_elong_EFG/EF2_IV"/>
</dbReference>
<dbReference type="Pfam" id="PF00009">
    <property type="entry name" value="GTP_EFTU"/>
    <property type="match status" value="1"/>
</dbReference>
<dbReference type="InterPro" id="IPR000640">
    <property type="entry name" value="EFG_V-like"/>
</dbReference>
<dbReference type="PRINTS" id="PR01037">
    <property type="entry name" value="TCRTETOQM"/>
</dbReference>
<dbReference type="PANTHER" id="PTHR43261">
    <property type="entry name" value="TRANSLATION ELONGATION FACTOR G-RELATED"/>
    <property type="match status" value="1"/>
</dbReference>
<dbReference type="InterPro" id="IPR009000">
    <property type="entry name" value="Transl_B-barrel_sf"/>
</dbReference>
<sequence>MKTLSLGILAHVDVGKTSLTERLLHAAGVIDELGSVDAGSTRTDTLALERRRGITIRSAVVSFPIGDVTVNLIDTPGHPDFIAEVERVLDVLDGAVLVISAVEGVQAQTRVLMRTLRRLRLPTLIFVNKIDRRGAAYGEVLDGIRDRLAPSSVALSAVTGLGTRAAAVTPAADPRLAELLADHDETLLAAYVDDRPVTAGRLRRALTRQARAGLAHPVFFGSAITGAGVPALMEGVRDLLPAAERDESGPPSGVVFKVERGPAGERLAYVRMFSGTLRVRDTLPGHGKVTAIAVFDRGAAVRADAVGAGRIGLLSGLGRVRVGDRVGPARGPARRHFPPPSLETVVVPARAADRGALHAALTQLAEQDPLIGLRQDDVRRETSVSLYGEVQKEVIQQTLAEEYGLEVTFEETTVICVERPAGTGSAVEVIAQDGNPFLGTVGLRVEPGPIGSGVTFRLEVEPGSMPHTFMRAVEETARQTLRQGLHGWEVIDCMVTLTHTGYWARQSHSHGVFDKSMSSTAGDFRDLTPLVLMDALKRAGTRVHEPLHRFHLEIPADLLGGVLPVLSRLRAVPAGSLPRGDAYVIDGTVPAARVHELERALPALTRGEGVLETAFDRYQRVSGPPPSRRRVGHDPRDRKEYLLRVVRLV</sequence>
<keyword evidence="2" id="KW-0648">Protein biosynthesis</keyword>
<evidence type="ECO:0000256" key="3">
    <source>
        <dbReference type="ARBA" id="ARBA00023134"/>
    </source>
</evidence>
<dbReference type="PROSITE" id="PS00301">
    <property type="entry name" value="G_TR_1"/>
    <property type="match status" value="1"/>
</dbReference>
<dbReference type="Pfam" id="PF00679">
    <property type="entry name" value="EFG_C"/>
    <property type="match status" value="1"/>
</dbReference>
<dbReference type="SUPFAM" id="SSF54211">
    <property type="entry name" value="Ribosomal protein S5 domain 2-like"/>
    <property type="match status" value="1"/>
</dbReference>
<dbReference type="InterPro" id="IPR027417">
    <property type="entry name" value="P-loop_NTPase"/>
</dbReference>
<evidence type="ECO:0000259" key="4">
    <source>
        <dbReference type="PROSITE" id="PS51722"/>
    </source>
</evidence>
<dbReference type="InterPro" id="IPR031157">
    <property type="entry name" value="G_TR_CS"/>
</dbReference>
<evidence type="ECO:0000313" key="6">
    <source>
        <dbReference type="Proteomes" id="UP001144036"/>
    </source>
</evidence>
<comment type="caution">
    <text evidence="5">The sequence shown here is derived from an EMBL/GenBank/DDBJ whole genome shotgun (WGS) entry which is preliminary data.</text>
</comment>
<dbReference type="InterPro" id="IPR041095">
    <property type="entry name" value="EFG_II"/>
</dbReference>
<dbReference type="InterPro" id="IPR035647">
    <property type="entry name" value="EFG_III/V"/>
</dbReference>
<dbReference type="CDD" id="cd01684">
    <property type="entry name" value="Tet_like_IV"/>
    <property type="match status" value="1"/>
</dbReference>
<dbReference type="InterPro" id="IPR014721">
    <property type="entry name" value="Ribsml_uS5_D2-typ_fold_subgr"/>
</dbReference>
<evidence type="ECO:0000256" key="2">
    <source>
        <dbReference type="ARBA" id="ARBA00022917"/>
    </source>
</evidence>
<protein>
    <submittedName>
        <fullName evidence="5">TetM/TetW/TetO/TetS family tetracycline resistance ribosomal protection protein</fullName>
    </submittedName>
</protein>
<name>A0ABT4SJ02_9ACTN</name>
<dbReference type="RefSeq" id="WP_270158103.1">
    <property type="nucleotide sequence ID" value="NZ_JAPNNL010000143.1"/>
</dbReference>
<reference evidence="5" key="1">
    <citation type="submission" date="2022-11" db="EMBL/GenBank/DDBJ databases">
        <title>Nonomuraea corallina sp. nov., a new species of the genus Nonomuraea isolated from sea side sediment in Thai sea.</title>
        <authorList>
            <person name="Ngamcharungchit C."/>
            <person name="Matsumoto A."/>
            <person name="Suriyachadkun C."/>
            <person name="Panbangred W."/>
            <person name="Inahashi Y."/>
            <person name="Intra B."/>
        </authorList>
    </citation>
    <scope>NUCLEOTIDE SEQUENCE</scope>
    <source>
        <strain evidence="5">MCN248</strain>
    </source>
</reference>
<evidence type="ECO:0000313" key="5">
    <source>
        <dbReference type="EMBL" id="MDA0637197.1"/>
    </source>
</evidence>
<dbReference type="PANTHER" id="PTHR43261:SF1">
    <property type="entry name" value="RIBOSOME-RELEASING FACTOR 2, MITOCHONDRIAL"/>
    <property type="match status" value="1"/>
</dbReference>
<dbReference type="Gene3D" id="2.40.30.10">
    <property type="entry name" value="Translation factors"/>
    <property type="match status" value="1"/>
</dbReference>
<accession>A0ABT4SJ02</accession>
<dbReference type="PRINTS" id="PR00315">
    <property type="entry name" value="ELONGATNFCT"/>
</dbReference>
<gene>
    <name evidence="5" type="ORF">OUY22_27665</name>
</gene>
<dbReference type="Gene3D" id="3.40.50.300">
    <property type="entry name" value="P-loop containing nucleotide triphosphate hydrolases"/>
    <property type="match status" value="1"/>
</dbReference>
<proteinExistence type="predicted"/>
<organism evidence="5 6">
    <name type="scientific">Nonomuraea corallina</name>
    <dbReference type="NCBI Taxonomy" id="2989783"/>
    <lineage>
        <taxon>Bacteria</taxon>
        <taxon>Bacillati</taxon>
        <taxon>Actinomycetota</taxon>
        <taxon>Actinomycetes</taxon>
        <taxon>Streptosporangiales</taxon>
        <taxon>Streptosporangiaceae</taxon>
        <taxon>Nonomuraea</taxon>
    </lineage>
</organism>
<keyword evidence="1" id="KW-0547">Nucleotide-binding</keyword>
<dbReference type="SUPFAM" id="SSF52540">
    <property type="entry name" value="P-loop containing nucleoside triphosphate hydrolases"/>
    <property type="match status" value="1"/>
</dbReference>
<dbReference type="Gene3D" id="3.30.70.870">
    <property type="entry name" value="Elongation Factor G (Translational Gtpase), domain 3"/>
    <property type="match status" value="1"/>
</dbReference>
<dbReference type="Pfam" id="PF03764">
    <property type="entry name" value="EFG_IV"/>
    <property type="match status" value="1"/>
</dbReference>
<dbReference type="Pfam" id="PF14492">
    <property type="entry name" value="EFG_III"/>
    <property type="match status" value="1"/>
</dbReference>
<feature type="domain" description="Tr-type G" evidence="4">
    <location>
        <begin position="1"/>
        <end position="244"/>
    </location>
</feature>
<dbReference type="SUPFAM" id="SSF54980">
    <property type="entry name" value="EF-G C-terminal domain-like"/>
    <property type="match status" value="2"/>
</dbReference>
<dbReference type="Gene3D" id="3.30.230.10">
    <property type="match status" value="1"/>
</dbReference>
<keyword evidence="3" id="KW-0342">GTP-binding</keyword>
<dbReference type="InterPro" id="IPR005225">
    <property type="entry name" value="Small_GTP-bd"/>
</dbReference>
<dbReference type="EMBL" id="JAPNNL010000143">
    <property type="protein sequence ID" value="MDA0637197.1"/>
    <property type="molecule type" value="Genomic_DNA"/>
</dbReference>
<dbReference type="Proteomes" id="UP001144036">
    <property type="component" value="Unassembled WGS sequence"/>
</dbReference>
<dbReference type="Pfam" id="PF22042">
    <property type="entry name" value="EF-G_D2"/>
    <property type="match status" value="1"/>
</dbReference>
<dbReference type="InterPro" id="IPR020568">
    <property type="entry name" value="Ribosomal_Su5_D2-typ_SF"/>
</dbReference>
<dbReference type="NCBIfam" id="TIGR00231">
    <property type="entry name" value="small_GTP"/>
    <property type="match status" value="1"/>
</dbReference>
<evidence type="ECO:0000256" key="1">
    <source>
        <dbReference type="ARBA" id="ARBA00022741"/>
    </source>
</evidence>